<dbReference type="PANTHER" id="PTHR43751">
    <property type="entry name" value="SULFATASE"/>
    <property type="match status" value="1"/>
</dbReference>
<reference evidence="3" key="1">
    <citation type="submission" date="2021-01" db="EMBL/GenBank/DDBJ databases">
        <title>Modified the classification status of verrucomicrobia.</title>
        <authorList>
            <person name="Feng X."/>
        </authorList>
    </citation>
    <scope>NUCLEOTIDE SEQUENCE</scope>
    <source>
        <strain evidence="3">KCTC 13126</strain>
    </source>
</reference>
<dbReference type="InterPro" id="IPR017850">
    <property type="entry name" value="Alkaline_phosphatase_core_sf"/>
</dbReference>
<evidence type="ECO:0000259" key="2">
    <source>
        <dbReference type="Pfam" id="PF00884"/>
    </source>
</evidence>
<dbReference type="RefSeq" id="WP_200357978.1">
    <property type="nucleotide sequence ID" value="NZ_JAENIL010000057.1"/>
</dbReference>
<evidence type="ECO:0000256" key="1">
    <source>
        <dbReference type="SAM" id="SignalP"/>
    </source>
</evidence>
<name>A0A934S238_9BACT</name>
<dbReference type="InterPro" id="IPR052701">
    <property type="entry name" value="GAG_Ulvan_Degrading_Sulfatases"/>
</dbReference>
<evidence type="ECO:0000313" key="3">
    <source>
        <dbReference type="EMBL" id="MBK1879765.1"/>
    </source>
</evidence>
<comment type="caution">
    <text evidence="3">The sequence shown here is derived from an EMBL/GenBank/DDBJ whole genome shotgun (WGS) entry which is preliminary data.</text>
</comment>
<dbReference type="CDD" id="cd16027">
    <property type="entry name" value="SGSH"/>
    <property type="match status" value="1"/>
</dbReference>
<keyword evidence="1" id="KW-0732">Signal</keyword>
<dbReference type="EMBL" id="JAENIL010000057">
    <property type="protein sequence ID" value="MBK1879765.1"/>
    <property type="molecule type" value="Genomic_DNA"/>
</dbReference>
<keyword evidence="4" id="KW-1185">Reference proteome</keyword>
<feature type="signal peptide" evidence="1">
    <location>
        <begin position="1"/>
        <end position="15"/>
    </location>
</feature>
<protein>
    <submittedName>
        <fullName evidence="3">Sulfatase</fullName>
    </submittedName>
</protein>
<feature type="chain" id="PRO_5037093766" evidence="1">
    <location>
        <begin position="16"/>
        <end position="465"/>
    </location>
</feature>
<dbReference type="PANTHER" id="PTHR43751:SF1">
    <property type="entry name" value="SULFATASE ATSG-RELATED"/>
    <property type="match status" value="1"/>
</dbReference>
<proteinExistence type="predicted"/>
<organism evidence="3 4">
    <name type="scientific">Pelagicoccus mobilis</name>
    <dbReference type="NCBI Taxonomy" id="415221"/>
    <lineage>
        <taxon>Bacteria</taxon>
        <taxon>Pseudomonadati</taxon>
        <taxon>Verrucomicrobiota</taxon>
        <taxon>Opitutia</taxon>
        <taxon>Puniceicoccales</taxon>
        <taxon>Pelagicoccaceae</taxon>
        <taxon>Pelagicoccus</taxon>
    </lineage>
</organism>
<dbReference type="Pfam" id="PF00884">
    <property type="entry name" value="Sulfatase"/>
    <property type="match status" value="1"/>
</dbReference>
<sequence length="465" mass="51763">MLILSLLCLSFQASAESVKPNILLIIGDDATYSDLSLYGGENVKTPRIDTLATEGMTFDQAYVSMAMCAPCRASIQTGLYPFRSGVAWNHAPAREGTKSSFHYLKDLGYRVGLTGKTHLRPASVYPYETVSGVEPDCVADTSYFEAAPIKEFMTRDREQPFALTVALTSPHAPWTVGDPSKFDQKAFKMPPHLADTEETREWFARYLAEIEVLDEQVGQTLDILAETGLADNTIVIFTSEQGAQFPGAKWTNWSAGVKTGFVVRWPGKVEAGVRTDALVQYCDVLPTLLDAVGGTFESDAFDGSSFLSVLNGESERHRDYAFFMHNNVPEGPPYPIRGVTDGDFHYLENLEPDRIYIEKHLMAKVEHNGYVPSMFWTAGTDERSYEALARFMSRPGEELYRNENDPHQLNNLAESVEYAEVKARMAKALGTWRTEQGDPGAALDRVESHKAAKKQRHFASPLLNQ</sequence>
<feature type="domain" description="Sulfatase N-terminal" evidence="2">
    <location>
        <begin position="20"/>
        <end position="293"/>
    </location>
</feature>
<dbReference type="SUPFAM" id="SSF53649">
    <property type="entry name" value="Alkaline phosphatase-like"/>
    <property type="match status" value="1"/>
</dbReference>
<dbReference type="Gene3D" id="3.40.720.10">
    <property type="entry name" value="Alkaline Phosphatase, subunit A"/>
    <property type="match status" value="1"/>
</dbReference>
<accession>A0A934S238</accession>
<gene>
    <name evidence="3" type="ORF">JIN87_22960</name>
</gene>
<dbReference type="Proteomes" id="UP000617628">
    <property type="component" value="Unassembled WGS sequence"/>
</dbReference>
<dbReference type="AlphaFoldDB" id="A0A934S238"/>
<dbReference type="InterPro" id="IPR000917">
    <property type="entry name" value="Sulfatase_N"/>
</dbReference>
<evidence type="ECO:0000313" key="4">
    <source>
        <dbReference type="Proteomes" id="UP000617628"/>
    </source>
</evidence>